<dbReference type="SUPFAM" id="SSF55781">
    <property type="entry name" value="GAF domain-like"/>
    <property type="match status" value="1"/>
</dbReference>
<keyword evidence="2" id="KW-0378">Hydrolase</keyword>
<dbReference type="STRING" id="314283.MED297_09011"/>
<organism evidence="2 3">
    <name type="scientific">Reinekea blandensis MED297</name>
    <dbReference type="NCBI Taxonomy" id="314283"/>
    <lineage>
        <taxon>Bacteria</taxon>
        <taxon>Pseudomonadati</taxon>
        <taxon>Pseudomonadota</taxon>
        <taxon>Gammaproteobacteria</taxon>
        <taxon>Oceanospirillales</taxon>
        <taxon>Saccharospirillaceae</taxon>
        <taxon>Reinekea</taxon>
    </lineage>
</organism>
<dbReference type="Gene3D" id="1.10.3210.10">
    <property type="entry name" value="Hypothetical protein af1432"/>
    <property type="match status" value="1"/>
</dbReference>
<name>A4BGI6_9GAMM</name>
<dbReference type="HOGENOM" id="CLU_000445_92_13_6"/>
<feature type="domain" description="HD-GYP" evidence="1">
    <location>
        <begin position="162"/>
        <end position="371"/>
    </location>
</feature>
<dbReference type="SUPFAM" id="SSF109604">
    <property type="entry name" value="HD-domain/PDEase-like"/>
    <property type="match status" value="1"/>
</dbReference>
<evidence type="ECO:0000259" key="1">
    <source>
        <dbReference type="PROSITE" id="PS51832"/>
    </source>
</evidence>
<protein>
    <submittedName>
        <fullName evidence="2">Metal dependent phosphohydrolase</fullName>
    </submittedName>
</protein>
<evidence type="ECO:0000313" key="2">
    <source>
        <dbReference type="EMBL" id="EAR08792.1"/>
    </source>
</evidence>
<keyword evidence="3" id="KW-1185">Reference proteome</keyword>
<dbReference type="AlphaFoldDB" id="A4BGI6"/>
<gene>
    <name evidence="2" type="ORF">MED297_09011</name>
</gene>
<dbReference type="OrthoDB" id="9816273at2"/>
<proteinExistence type="predicted"/>
<dbReference type="CDD" id="cd00077">
    <property type="entry name" value="HDc"/>
    <property type="match status" value="1"/>
</dbReference>
<dbReference type="Proteomes" id="UP000005953">
    <property type="component" value="Unassembled WGS sequence"/>
</dbReference>
<comment type="caution">
    <text evidence="2">The sequence shown here is derived from an EMBL/GenBank/DDBJ whole genome shotgun (WGS) entry which is preliminary data.</text>
</comment>
<dbReference type="PROSITE" id="PS51832">
    <property type="entry name" value="HD_GYP"/>
    <property type="match status" value="1"/>
</dbReference>
<dbReference type="InterPro" id="IPR029016">
    <property type="entry name" value="GAF-like_dom_sf"/>
</dbReference>
<dbReference type="Gene3D" id="3.30.450.40">
    <property type="match status" value="1"/>
</dbReference>
<dbReference type="PANTHER" id="PTHR45228:SF1">
    <property type="entry name" value="CYCLIC DI-GMP PHOSPHODIESTERASE TM_0186"/>
    <property type="match status" value="1"/>
</dbReference>
<dbReference type="Pfam" id="PF13487">
    <property type="entry name" value="HD_5"/>
    <property type="match status" value="1"/>
</dbReference>
<accession>A4BGI6</accession>
<evidence type="ECO:0000313" key="3">
    <source>
        <dbReference type="Proteomes" id="UP000005953"/>
    </source>
</evidence>
<dbReference type="InterPro" id="IPR003607">
    <property type="entry name" value="HD/PDEase_dom"/>
</dbReference>
<dbReference type="GO" id="GO:0008081">
    <property type="term" value="F:phosphoric diester hydrolase activity"/>
    <property type="evidence" value="ECO:0007669"/>
    <property type="project" value="UniProtKB-ARBA"/>
</dbReference>
<dbReference type="RefSeq" id="WP_008046026.1">
    <property type="nucleotide sequence ID" value="NZ_CH724152.1"/>
</dbReference>
<reference evidence="2 3" key="1">
    <citation type="submission" date="2006-02" db="EMBL/GenBank/DDBJ databases">
        <authorList>
            <person name="Pinhassi J."/>
            <person name="Pedros-Alio C."/>
            <person name="Ferriera S."/>
            <person name="Johnson J."/>
            <person name="Kravitz S."/>
            <person name="Halpern A."/>
            <person name="Remington K."/>
            <person name="Beeson K."/>
            <person name="Tran B."/>
            <person name="Rogers Y.-H."/>
            <person name="Friedman R."/>
            <person name="Venter J.C."/>
        </authorList>
    </citation>
    <scope>NUCLEOTIDE SEQUENCE [LARGE SCALE GENOMIC DNA]</scope>
    <source>
        <strain evidence="2 3">MED297</strain>
    </source>
</reference>
<sequence>MPDNELLNILANEDSLTTRLESLHNSIIEKVPVVDRIACAIYDEKTDLLKTFVNSTKKGQAIEGYEYKLSKSQSLKKLFERRETRVIDRIAESVGHGVEHSDWLLDQDYQSSFTIPMYAAGNFVGFLFFDSCTESAFTDRVQRDLLLLGNLVIMLVTSEIAAVRSLLATAKAARDFAHLRDFETGRHLDRMAYLSRLIARHIKEKYHLSDETIEHIFLFAPLHDIGKIGVPDSILLKPGHLDPDERKEIETHVDKGVSIIQKVLSDYQLQSLNDSQLMLDIVAHHHEMLDGSGYPAGLKGDEISIVGRIITVADIFDALTSRRPYKDPWPVEDALKELDALVDAGKLDPDCVAALTSHRTEIENLVTTLAD</sequence>
<dbReference type="EMBL" id="AAOE01000016">
    <property type="protein sequence ID" value="EAR08792.1"/>
    <property type="molecule type" value="Genomic_DNA"/>
</dbReference>
<dbReference type="InterPro" id="IPR052020">
    <property type="entry name" value="Cyclic_di-GMP/3'3'-cGAMP_PDE"/>
</dbReference>
<dbReference type="SMART" id="SM00471">
    <property type="entry name" value="HDc"/>
    <property type="match status" value="1"/>
</dbReference>
<dbReference type="InterPro" id="IPR037522">
    <property type="entry name" value="HD_GYP_dom"/>
</dbReference>
<dbReference type="PANTHER" id="PTHR45228">
    <property type="entry name" value="CYCLIC DI-GMP PHOSPHODIESTERASE TM_0186-RELATED"/>
    <property type="match status" value="1"/>
</dbReference>